<dbReference type="RefSeq" id="XP_023632420.1">
    <property type="nucleotide sequence ID" value="XM_023776652.1"/>
</dbReference>
<feature type="region of interest" description="Disordered" evidence="1">
    <location>
        <begin position="187"/>
        <end position="278"/>
    </location>
</feature>
<feature type="region of interest" description="Disordered" evidence="1">
    <location>
        <begin position="110"/>
        <end position="145"/>
    </location>
</feature>
<feature type="compositionally biased region" description="Polar residues" evidence="1">
    <location>
        <begin position="239"/>
        <end position="251"/>
    </location>
</feature>
<evidence type="ECO:0000256" key="1">
    <source>
        <dbReference type="SAM" id="MobiDB-lite"/>
    </source>
</evidence>
<dbReference type="EMBL" id="FJUY01000030">
    <property type="protein sequence ID" value="CZT25762.1"/>
    <property type="molecule type" value="Genomic_DNA"/>
</dbReference>
<name>A0A2D3V628_9PEZI</name>
<protein>
    <submittedName>
        <fullName evidence="2">Uncharacterized protein</fullName>
    </submittedName>
</protein>
<feature type="compositionally biased region" description="Basic and acidic residues" evidence="1">
    <location>
        <begin position="265"/>
        <end position="278"/>
    </location>
</feature>
<dbReference type="AlphaFoldDB" id="A0A2D3V628"/>
<keyword evidence="3" id="KW-1185">Reference proteome</keyword>
<proteinExistence type="predicted"/>
<reference evidence="2 3" key="1">
    <citation type="submission" date="2016-03" db="EMBL/GenBank/DDBJ databases">
        <authorList>
            <person name="Ploux O."/>
        </authorList>
    </citation>
    <scope>NUCLEOTIDE SEQUENCE [LARGE SCALE GENOMIC DNA]</scope>
    <source>
        <strain evidence="2 3">URUG2</strain>
    </source>
</reference>
<dbReference type="GeneID" id="35606449"/>
<sequence>MDAISWDSVAHRSREEVSLRAVTGRTRRRFSLPALPVQQLYEETDPHDARPTRVPAQLPVRHRTVERMGRMAASWKADAADRLSLPQESRAHSEAMRLQALSQAGMVAAAAPPNVQHRRENVQRAAGRQLTRSTPSMPQPEAPISRTALHAVDKRVTFARSNHVDEPNAVPNAPEVPYAQLQPAGSKPIVRRPVPSPSVPDVQQTLASIPSRPSPGPPIVKSSSPKPDSVTEAPKVTLAPSSPTMPQSQEAGQEAEQKVAAGESTEVRADSAEPLRENVDIEQIAESYLLYSPFLEDDEEIDRGRRHG</sequence>
<evidence type="ECO:0000313" key="2">
    <source>
        <dbReference type="EMBL" id="CZT25762.1"/>
    </source>
</evidence>
<accession>A0A2D3V628</accession>
<dbReference type="Proteomes" id="UP000225277">
    <property type="component" value="Unassembled WGS sequence"/>
</dbReference>
<organism evidence="2 3">
    <name type="scientific">Ramularia collo-cygni</name>
    <dbReference type="NCBI Taxonomy" id="112498"/>
    <lineage>
        <taxon>Eukaryota</taxon>
        <taxon>Fungi</taxon>
        <taxon>Dikarya</taxon>
        <taxon>Ascomycota</taxon>
        <taxon>Pezizomycotina</taxon>
        <taxon>Dothideomycetes</taxon>
        <taxon>Dothideomycetidae</taxon>
        <taxon>Mycosphaerellales</taxon>
        <taxon>Mycosphaerellaceae</taxon>
        <taxon>Ramularia</taxon>
    </lineage>
</organism>
<evidence type="ECO:0000313" key="3">
    <source>
        <dbReference type="Proteomes" id="UP000225277"/>
    </source>
</evidence>
<gene>
    <name evidence="2" type="ORF">RCC_11431</name>
</gene>